<feature type="transmembrane region" description="Helical" evidence="2">
    <location>
        <begin position="36"/>
        <end position="54"/>
    </location>
</feature>
<evidence type="ECO:0000256" key="1">
    <source>
        <dbReference type="SAM" id="MobiDB-lite"/>
    </source>
</evidence>
<evidence type="ECO:0000313" key="3">
    <source>
        <dbReference type="EMBL" id="NUU17187.1"/>
    </source>
</evidence>
<organism evidence="3 4">
    <name type="scientific">Cellulomonas humilata</name>
    <dbReference type="NCBI Taxonomy" id="144055"/>
    <lineage>
        <taxon>Bacteria</taxon>
        <taxon>Bacillati</taxon>
        <taxon>Actinomycetota</taxon>
        <taxon>Actinomycetes</taxon>
        <taxon>Micrococcales</taxon>
        <taxon>Cellulomonadaceae</taxon>
        <taxon>Cellulomonas</taxon>
    </lineage>
</organism>
<comment type="caution">
    <text evidence="3">The sequence shown here is derived from an EMBL/GenBank/DDBJ whole genome shotgun (WGS) entry which is preliminary data.</text>
</comment>
<keyword evidence="2" id="KW-0812">Transmembrane</keyword>
<proteinExistence type="predicted"/>
<gene>
    <name evidence="3" type="ORF">HP550_07980</name>
</gene>
<keyword evidence="4" id="KW-1185">Reference proteome</keyword>
<dbReference type="RefSeq" id="WP_175347058.1">
    <property type="nucleotide sequence ID" value="NZ_JABMCI010000060.1"/>
</dbReference>
<keyword evidence="2" id="KW-0472">Membrane</keyword>
<sequence>MHPRVDDHRHPPRPPTTRLRTRSANRPDAGAGTLEYIGIVAAAALLVVALVLGLTRFSLGDKVTAALCELTSGLGQGGECTSGPARAADDYVPPPPCVVSGNGGAWQGSAAFGVQLEGGKTWFVESLGDGRYRLTRTGSLGAGVEGGLGFDASAVVNDNRYGVAIGIGGSVTDQLKFGDVYYASSDGEAWDILHAADSDDVKDGMVGDDWFGRDFADWVTGASDLEQLDAESTFVKVGVSASGEAFATLIDWDASGVVEAGTYEGQTQYSDGRTTDVFTASSSGVTRASGTVGDEWTEFAAAVASYGGAVTVEVDRDADGVATAMRLVTLGSAYADTSSTNAGANDPLDYVDYSQTTWQVPLGTTDQRVTAAKLALGLGIEVPGVTQEVGALDFSTLNYGETWSDFQETAKTDGYTWVQDYAIDASTNGGNLDVEALIKVGISGDYTSTTRHATGYSYWDGADFVERAGCLEQ</sequence>
<dbReference type="AlphaFoldDB" id="A0A7Y5ZZZ2"/>
<protein>
    <submittedName>
        <fullName evidence="3">Uncharacterized protein</fullName>
    </submittedName>
</protein>
<dbReference type="Proteomes" id="UP000565724">
    <property type="component" value="Unassembled WGS sequence"/>
</dbReference>
<feature type="region of interest" description="Disordered" evidence="1">
    <location>
        <begin position="1"/>
        <end position="27"/>
    </location>
</feature>
<accession>A0A7Y5ZZZ2</accession>
<keyword evidence="2" id="KW-1133">Transmembrane helix</keyword>
<evidence type="ECO:0000256" key="2">
    <source>
        <dbReference type="SAM" id="Phobius"/>
    </source>
</evidence>
<reference evidence="3 4" key="1">
    <citation type="submission" date="2020-05" db="EMBL/GenBank/DDBJ databases">
        <title>Genome Sequencing of Type Strains.</title>
        <authorList>
            <person name="Lemaire J.F."/>
            <person name="Inderbitzin P."/>
            <person name="Gregorio O.A."/>
            <person name="Collins S.B."/>
            <person name="Wespe N."/>
            <person name="Knight-Connoni V."/>
        </authorList>
    </citation>
    <scope>NUCLEOTIDE SEQUENCE [LARGE SCALE GENOMIC DNA]</scope>
    <source>
        <strain evidence="3 4">ATCC 25174</strain>
    </source>
</reference>
<dbReference type="EMBL" id="JABMCI010000060">
    <property type="protein sequence ID" value="NUU17187.1"/>
    <property type="molecule type" value="Genomic_DNA"/>
</dbReference>
<evidence type="ECO:0000313" key="4">
    <source>
        <dbReference type="Proteomes" id="UP000565724"/>
    </source>
</evidence>
<name>A0A7Y5ZZZ2_9CELL</name>